<dbReference type="GeneID" id="54453496"/>
<name>A0A6A6Z8E8_9PEZI</name>
<dbReference type="OrthoDB" id="3930839at2759"/>
<keyword evidence="3" id="KW-0472">Membrane</keyword>
<keyword evidence="5" id="KW-1185">Reference proteome</keyword>
<sequence length="205" mass="22421">MSIAVVRSPSLVQSVSQPFAAAVAWEIADLITYCVNKRGIHPGAHVGVELVLWLAMIICTVFWGINGAFWDTYDYITSSYSFAHNGIAIAAVITEALSTIFHFTLFVWACVDTDRRRKMRYAEMAAMANQARMSMAAATIGGNTPYNYPPPPPGMAYQLVSAPRPNGQQPQVQGGTQQSAQYSQAPSQVLQQYDQRNSNGSPLLQ</sequence>
<gene>
    <name evidence="4 6" type="ORF">BDZ99DRAFT_12933</name>
</gene>
<organism evidence="4">
    <name type="scientific">Mytilinidion resinicola</name>
    <dbReference type="NCBI Taxonomy" id="574789"/>
    <lineage>
        <taxon>Eukaryota</taxon>
        <taxon>Fungi</taxon>
        <taxon>Dikarya</taxon>
        <taxon>Ascomycota</taxon>
        <taxon>Pezizomycotina</taxon>
        <taxon>Dothideomycetes</taxon>
        <taxon>Pleosporomycetidae</taxon>
        <taxon>Mytilinidiales</taxon>
        <taxon>Mytilinidiaceae</taxon>
        <taxon>Mytilinidion</taxon>
    </lineage>
</organism>
<keyword evidence="3" id="KW-0812">Transmembrane</keyword>
<dbReference type="EMBL" id="MU003692">
    <property type="protein sequence ID" value="KAF2817290.1"/>
    <property type="molecule type" value="Genomic_DNA"/>
</dbReference>
<dbReference type="RefSeq" id="XP_033584254.1">
    <property type="nucleotide sequence ID" value="XM_033712603.1"/>
</dbReference>
<feature type="compositionally biased region" description="Low complexity" evidence="2">
    <location>
        <begin position="167"/>
        <end position="188"/>
    </location>
</feature>
<evidence type="ECO:0000313" key="5">
    <source>
        <dbReference type="Proteomes" id="UP000504636"/>
    </source>
</evidence>
<evidence type="ECO:0000313" key="6">
    <source>
        <dbReference type="RefSeq" id="XP_033584254.1"/>
    </source>
</evidence>
<feature type="compositionally biased region" description="Polar residues" evidence="2">
    <location>
        <begin position="189"/>
        <end position="205"/>
    </location>
</feature>
<protein>
    <submittedName>
        <fullName evidence="4 6">Uncharacterized protein</fullName>
    </submittedName>
</protein>
<dbReference type="InterPro" id="IPR029014">
    <property type="entry name" value="NiFe-Hase_large"/>
</dbReference>
<evidence type="ECO:0000256" key="2">
    <source>
        <dbReference type="SAM" id="MobiDB-lite"/>
    </source>
</evidence>
<dbReference type="AlphaFoldDB" id="A0A6A6Z8E8"/>
<evidence type="ECO:0000256" key="3">
    <source>
        <dbReference type="SAM" id="Phobius"/>
    </source>
</evidence>
<feature type="transmembrane region" description="Helical" evidence="3">
    <location>
        <begin position="86"/>
        <end position="111"/>
    </location>
</feature>
<feature type="transmembrane region" description="Helical" evidence="3">
    <location>
        <begin position="46"/>
        <end position="66"/>
    </location>
</feature>
<keyword evidence="3" id="KW-1133">Transmembrane helix</keyword>
<feature type="region of interest" description="Disordered" evidence="2">
    <location>
        <begin position="157"/>
        <end position="205"/>
    </location>
</feature>
<evidence type="ECO:0000256" key="1">
    <source>
        <dbReference type="ARBA" id="ARBA00005769"/>
    </source>
</evidence>
<dbReference type="Proteomes" id="UP000504636">
    <property type="component" value="Unplaced"/>
</dbReference>
<reference evidence="6" key="2">
    <citation type="submission" date="2020-04" db="EMBL/GenBank/DDBJ databases">
        <authorList>
            <consortium name="NCBI Genome Project"/>
        </authorList>
    </citation>
    <scope>NUCLEOTIDE SEQUENCE</scope>
    <source>
        <strain evidence="6">CBS 304.34</strain>
    </source>
</reference>
<dbReference type="SUPFAM" id="SSF56762">
    <property type="entry name" value="HydB/Nqo4-like"/>
    <property type="match status" value="1"/>
</dbReference>
<reference evidence="4 6" key="1">
    <citation type="journal article" date="2020" name="Stud. Mycol.">
        <title>101 Dothideomycetes genomes: a test case for predicting lifestyles and emergence of pathogens.</title>
        <authorList>
            <person name="Haridas S."/>
            <person name="Albert R."/>
            <person name="Binder M."/>
            <person name="Bloem J."/>
            <person name="Labutti K."/>
            <person name="Salamov A."/>
            <person name="Andreopoulos B."/>
            <person name="Baker S."/>
            <person name="Barry K."/>
            <person name="Bills G."/>
            <person name="Bluhm B."/>
            <person name="Cannon C."/>
            <person name="Castanera R."/>
            <person name="Culley D."/>
            <person name="Daum C."/>
            <person name="Ezra D."/>
            <person name="Gonzalez J."/>
            <person name="Henrissat B."/>
            <person name="Kuo A."/>
            <person name="Liang C."/>
            <person name="Lipzen A."/>
            <person name="Lutzoni F."/>
            <person name="Magnuson J."/>
            <person name="Mondo S."/>
            <person name="Nolan M."/>
            <person name="Ohm R."/>
            <person name="Pangilinan J."/>
            <person name="Park H.-J."/>
            <person name="Ramirez L."/>
            <person name="Alfaro M."/>
            <person name="Sun H."/>
            <person name="Tritt A."/>
            <person name="Yoshinaga Y."/>
            <person name="Zwiers L.-H."/>
            <person name="Turgeon B."/>
            <person name="Goodwin S."/>
            <person name="Spatafora J."/>
            <person name="Crous P."/>
            <person name="Grigoriev I."/>
        </authorList>
    </citation>
    <scope>NUCLEOTIDE SEQUENCE</scope>
    <source>
        <strain evidence="4 6">CBS 304.34</strain>
    </source>
</reference>
<evidence type="ECO:0000313" key="4">
    <source>
        <dbReference type="EMBL" id="KAF2817290.1"/>
    </source>
</evidence>
<accession>A0A6A6Z8E8</accession>
<reference evidence="6" key="3">
    <citation type="submission" date="2025-04" db="UniProtKB">
        <authorList>
            <consortium name="RefSeq"/>
        </authorList>
    </citation>
    <scope>IDENTIFICATION</scope>
    <source>
        <strain evidence="6">CBS 304.34</strain>
    </source>
</reference>
<proteinExistence type="inferred from homology"/>
<comment type="similarity">
    <text evidence="1">Belongs to the complex I 49 kDa subunit family.</text>
</comment>